<feature type="domain" description="Translation elongation factor EFTs/EF1B dimerisation" evidence="6">
    <location>
        <begin position="52"/>
        <end position="118"/>
    </location>
</feature>
<feature type="region of interest" description="Involved in Mg(2+) ion dislocation from EF-Tu" evidence="5">
    <location>
        <begin position="82"/>
        <end position="85"/>
    </location>
</feature>
<dbReference type="CDD" id="cd14275">
    <property type="entry name" value="UBA_EF-Ts"/>
    <property type="match status" value="1"/>
</dbReference>
<dbReference type="Gene3D" id="1.10.8.10">
    <property type="entry name" value="DNA helicase RuvA subunit, C-terminal domain"/>
    <property type="match status" value="1"/>
</dbReference>
<organism evidence="7 8">
    <name type="scientific">Candidatus Taylorbacteria bacterium RIFCSPLOWO2_01_FULL_45_15b</name>
    <dbReference type="NCBI Taxonomy" id="1802319"/>
    <lineage>
        <taxon>Bacteria</taxon>
        <taxon>Candidatus Tayloriibacteriota</taxon>
    </lineage>
</organism>
<dbReference type="HAMAP" id="MF_00050">
    <property type="entry name" value="EF_Ts"/>
    <property type="match status" value="1"/>
</dbReference>
<dbReference type="STRING" id="1802319.A2928_01765"/>
<dbReference type="InterPro" id="IPR036402">
    <property type="entry name" value="EF-Ts_dimer_sf"/>
</dbReference>
<comment type="similarity">
    <text evidence="1 5">Belongs to the EF-Ts family.</text>
</comment>
<dbReference type="PANTHER" id="PTHR11741:SF0">
    <property type="entry name" value="ELONGATION FACTOR TS, MITOCHONDRIAL"/>
    <property type="match status" value="1"/>
</dbReference>
<comment type="subcellular location">
    <subcellularLocation>
        <location evidence="5">Cytoplasm</location>
    </subcellularLocation>
</comment>
<dbReference type="Proteomes" id="UP000176221">
    <property type="component" value="Unassembled WGS sequence"/>
</dbReference>
<dbReference type="Gene3D" id="3.30.479.20">
    <property type="entry name" value="Elongation factor Ts, dimerisation domain"/>
    <property type="match status" value="1"/>
</dbReference>
<accession>A0A1G2NDY3</accession>
<dbReference type="FunFam" id="1.10.8.10:FF:000001">
    <property type="entry name" value="Elongation factor Ts"/>
    <property type="match status" value="1"/>
</dbReference>
<evidence type="ECO:0000313" key="8">
    <source>
        <dbReference type="Proteomes" id="UP000176221"/>
    </source>
</evidence>
<evidence type="ECO:0000256" key="3">
    <source>
        <dbReference type="ARBA" id="ARBA00022768"/>
    </source>
</evidence>
<dbReference type="Pfam" id="PF00889">
    <property type="entry name" value="EF_TS"/>
    <property type="match status" value="1"/>
</dbReference>
<keyword evidence="4 5" id="KW-0648">Protein biosynthesis</keyword>
<keyword evidence="5" id="KW-0963">Cytoplasm</keyword>
<reference evidence="7 8" key="1">
    <citation type="journal article" date="2016" name="Nat. Commun.">
        <title>Thousands of microbial genomes shed light on interconnected biogeochemical processes in an aquifer system.</title>
        <authorList>
            <person name="Anantharaman K."/>
            <person name="Brown C.T."/>
            <person name="Hug L.A."/>
            <person name="Sharon I."/>
            <person name="Castelle C.J."/>
            <person name="Probst A.J."/>
            <person name="Thomas B.C."/>
            <person name="Singh A."/>
            <person name="Wilkins M.J."/>
            <person name="Karaoz U."/>
            <person name="Brodie E.L."/>
            <person name="Williams K.H."/>
            <person name="Hubbard S.S."/>
            <person name="Banfield J.F."/>
        </authorList>
    </citation>
    <scope>NUCLEOTIDE SEQUENCE [LARGE SCALE GENOMIC DNA]</scope>
</reference>
<comment type="caution">
    <text evidence="7">The sequence shown here is derived from an EMBL/GenBank/DDBJ whole genome shotgun (WGS) entry which is preliminary data.</text>
</comment>
<gene>
    <name evidence="5" type="primary">tsf</name>
    <name evidence="7" type="ORF">A2928_01765</name>
</gene>
<evidence type="ECO:0000259" key="6">
    <source>
        <dbReference type="Pfam" id="PF00889"/>
    </source>
</evidence>
<protein>
    <recommendedName>
        <fullName evidence="2 5">Elongation factor Ts</fullName>
        <shortName evidence="5">EF-Ts</shortName>
    </recommendedName>
</protein>
<proteinExistence type="inferred from homology"/>
<evidence type="ECO:0000313" key="7">
    <source>
        <dbReference type="EMBL" id="OHA33659.1"/>
    </source>
</evidence>
<name>A0A1G2NDY3_9BACT</name>
<evidence type="ECO:0000256" key="4">
    <source>
        <dbReference type="ARBA" id="ARBA00022917"/>
    </source>
</evidence>
<dbReference type="InterPro" id="IPR001816">
    <property type="entry name" value="Transl_elong_EFTs/EF1B"/>
</dbReference>
<dbReference type="AlphaFoldDB" id="A0A1G2NDY3"/>
<dbReference type="SUPFAM" id="SSF54713">
    <property type="entry name" value="Elongation factor Ts (EF-Ts), dimerisation domain"/>
    <property type="match status" value="1"/>
</dbReference>
<dbReference type="InterPro" id="IPR009060">
    <property type="entry name" value="UBA-like_sf"/>
</dbReference>
<dbReference type="PANTHER" id="PTHR11741">
    <property type="entry name" value="ELONGATION FACTOR TS"/>
    <property type="match status" value="1"/>
</dbReference>
<dbReference type="GO" id="GO:0003746">
    <property type="term" value="F:translation elongation factor activity"/>
    <property type="evidence" value="ECO:0007669"/>
    <property type="project" value="UniProtKB-UniRule"/>
</dbReference>
<evidence type="ECO:0000256" key="2">
    <source>
        <dbReference type="ARBA" id="ARBA00016956"/>
    </source>
</evidence>
<dbReference type="GO" id="GO:0005737">
    <property type="term" value="C:cytoplasm"/>
    <property type="evidence" value="ECO:0007669"/>
    <property type="project" value="UniProtKB-SubCell"/>
</dbReference>
<evidence type="ECO:0000256" key="1">
    <source>
        <dbReference type="ARBA" id="ARBA00005532"/>
    </source>
</evidence>
<evidence type="ECO:0000256" key="5">
    <source>
        <dbReference type="HAMAP-Rule" id="MF_00050"/>
    </source>
</evidence>
<sequence length="170" mass="18422">MSTITTEQIKALRDATGISVMHCKKALEEAEGDMESAITILRKKGGAAALKKQDRTLGAGTIAAYVHAKGSVATLVEVQCETDFVSSNSEFKALAHDIAMQIAATSPKYIDIDEVAEEDKSNGEISADVLLMQPFIKNPEITVKEHIDTAVHKFGEKIRVARMTRYSVLG</sequence>
<keyword evidence="3 5" id="KW-0251">Elongation factor</keyword>
<dbReference type="SUPFAM" id="SSF46934">
    <property type="entry name" value="UBA-like"/>
    <property type="match status" value="1"/>
</dbReference>
<comment type="function">
    <text evidence="5">Associates with the EF-Tu.GDP complex and induces the exchange of GDP to GTP. It remains bound to the aminoacyl-tRNA.EF-Tu.GTP complex up to the GTP hydrolysis stage on the ribosome.</text>
</comment>
<dbReference type="InterPro" id="IPR014039">
    <property type="entry name" value="Transl_elong_EFTs/EF1B_dimer"/>
</dbReference>
<dbReference type="EMBL" id="MHRX01000028">
    <property type="protein sequence ID" value="OHA33659.1"/>
    <property type="molecule type" value="Genomic_DNA"/>
</dbReference>